<reference evidence="2 3" key="1">
    <citation type="submission" date="2024-01" db="EMBL/GenBank/DDBJ databases">
        <title>A draft genome for a cacao thread blight-causing isolate of Paramarasmius palmivorus.</title>
        <authorList>
            <person name="Baruah I.K."/>
            <person name="Bukari Y."/>
            <person name="Amoako-Attah I."/>
            <person name="Meinhardt L.W."/>
            <person name="Bailey B.A."/>
            <person name="Cohen S.P."/>
        </authorList>
    </citation>
    <scope>NUCLEOTIDE SEQUENCE [LARGE SCALE GENOMIC DNA]</scope>
    <source>
        <strain evidence="2 3">GH-12</strain>
    </source>
</reference>
<feature type="compositionally biased region" description="Basic residues" evidence="1">
    <location>
        <begin position="43"/>
        <end position="57"/>
    </location>
</feature>
<dbReference type="EMBL" id="JAYKXP010000056">
    <property type="protein sequence ID" value="KAK7034638.1"/>
    <property type="molecule type" value="Genomic_DNA"/>
</dbReference>
<evidence type="ECO:0008006" key="4">
    <source>
        <dbReference type="Google" id="ProtNLM"/>
    </source>
</evidence>
<gene>
    <name evidence="2" type="ORF">VNI00_012280</name>
</gene>
<evidence type="ECO:0000313" key="3">
    <source>
        <dbReference type="Proteomes" id="UP001383192"/>
    </source>
</evidence>
<dbReference type="CDD" id="cd09917">
    <property type="entry name" value="F-box_SF"/>
    <property type="match status" value="1"/>
</dbReference>
<evidence type="ECO:0000256" key="1">
    <source>
        <dbReference type="SAM" id="MobiDB-lite"/>
    </source>
</evidence>
<comment type="caution">
    <text evidence="2">The sequence shown here is derived from an EMBL/GenBank/DDBJ whole genome shotgun (WGS) entry which is preliminary data.</text>
</comment>
<organism evidence="2 3">
    <name type="scientific">Paramarasmius palmivorus</name>
    <dbReference type="NCBI Taxonomy" id="297713"/>
    <lineage>
        <taxon>Eukaryota</taxon>
        <taxon>Fungi</taxon>
        <taxon>Dikarya</taxon>
        <taxon>Basidiomycota</taxon>
        <taxon>Agaricomycotina</taxon>
        <taxon>Agaricomycetes</taxon>
        <taxon>Agaricomycetidae</taxon>
        <taxon>Agaricales</taxon>
        <taxon>Marasmiineae</taxon>
        <taxon>Marasmiaceae</taxon>
        <taxon>Paramarasmius</taxon>
    </lineage>
</organism>
<sequence length="422" mass="48466">MPGNVRRSTRIKINRENQAADELGTSKRAHETDPEDDYDEKPQKKRVKSGATKKKKQQSTIVAPAKPRKRRGASLSMMVEQPIDIILTICQFIATPRDFVSLMQVSHAFFNLLSSHAIGKWTDLRAEFKTPDPLPGMSEVEWAMLLLGEPRLGYERVSNWYYSREEVEKVLKDLKRLRSKPYAATSAYLLSGRKSRDEKNNLYQHAWDWICDYKGREDDEVCGVRSNAIQQRLIELGYRETHVEIISASVTFRKPKVVNDREWENIKEKVLDEMKDHRVQLVLQDPFVADFTTRSGLMRAAHTQFKKSLAPGTWINQPPIERISKFSRVLELLIAPDDVVWTTQDFVDAIESHRSDIEQWGVSVTISSGVSHTGINYLAQRSLGQDFTGEYPKMHDNAYYSPNHAEDCNQLAVYQFQCGVQS</sequence>
<evidence type="ECO:0000313" key="2">
    <source>
        <dbReference type="EMBL" id="KAK7034638.1"/>
    </source>
</evidence>
<proteinExistence type="predicted"/>
<protein>
    <recommendedName>
        <fullName evidence="4">F-box domain-containing protein</fullName>
    </recommendedName>
</protein>
<feature type="region of interest" description="Disordered" evidence="1">
    <location>
        <begin position="1"/>
        <end position="73"/>
    </location>
</feature>
<name>A0AAW0C5T9_9AGAR</name>
<keyword evidence="3" id="KW-1185">Reference proteome</keyword>
<dbReference type="AlphaFoldDB" id="A0AAW0C5T9"/>
<dbReference type="Proteomes" id="UP001383192">
    <property type="component" value="Unassembled WGS sequence"/>
</dbReference>
<accession>A0AAW0C5T9</accession>